<keyword evidence="8" id="KW-1185">Reference proteome</keyword>
<dbReference type="GO" id="GO:0070740">
    <property type="term" value="F:tubulin-glutamic acid ligase activity"/>
    <property type="evidence" value="ECO:0007669"/>
    <property type="project" value="TreeGrafter"/>
</dbReference>
<evidence type="ECO:0000256" key="1">
    <source>
        <dbReference type="ARBA" id="ARBA00022598"/>
    </source>
</evidence>
<evidence type="ECO:0008006" key="9">
    <source>
        <dbReference type="Google" id="ProtNLM"/>
    </source>
</evidence>
<feature type="compositionally biased region" description="Basic and acidic residues" evidence="4">
    <location>
        <begin position="875"/>
        <end position="885"/>
    </location>
</feature>
<dbReference type="PANTHER" id="PTHR12241">
    <property type="entry name" value="TUBULIN POLYGLUTAMYLASE"/>
    <property type="match status" value="1"/>
</dbReference>
<keyword evidence="2" id="KW-0547">Nucleotide-binding</keyword>
<dbReference type="SUPFAM" id="SSF50156">
    <property type="entry name" value="PDZ domain-like"/>
    <property type="match status" value="1"/>
</dbReference>
<feature type="region of interest" description="Disordered" evidence="4">
    <location>
        <begin position="467"/>
        <end position="533"/>
    </location>
</feature>
<keyword evidence="1" id="KW-0436">Ligase</keyword>
<dbReference type="EMBL" id="CAJNNV010002711">
    <property type="protein sequence ID" value="CAE8587680.1"/>
    <property type="molecule type" value="Genomic_DNA"/>
</dbReference>
<feature type="region of interest" description="Disordered" evidence="4">
    <location>
        <begin position="1040"/>
        <end position="1113"/>
    </location>
</feature>
<feature type="compositionally biased region" description="Low complexity" evidence="4">
    <location>
        <begin position="405"/>
        <end position="416"/>
    </location>
</feature>
<keyword evidence="3" id="KW-0067">ATP-binding</keyword>
<organism evidence="6 7">
    <name type="scientific">Polarella glacialis</name>
    <name type="common">Dinoflagellate</name>
    <dbReference type="NCBI Taxonomy" id="89957"/>
    <lineage>
        <taxon>Eukaryota</taxon>
        <taxon>Sar</taxon>
        <taxon>Alveolata</taxon>
        <taxon>Dinophyceae</taxon>
        <taxon>Suessiales</taxon>
        <taxon>Suessiaceae</taxon>
        <taxon>Polarella</taxon>
    </lineage>
</organism>
<evidence type="ECO:0000256" key="3">
    <source>
        <dbReference type="ARBA" id="ARBA00022840"/>
    </source>
</evidence>
<feature type="compositionally biased region" description="Low complexity" evidence="4">
    <location>
        <begin position="1091"/>
        <end position="1103"/>
    </location>
</feature>
<feature type="compositionally biased region" description="Polar residues" evidence="4">
    <location>
        <begin position="169"/>
        <end position="180"/>
    </location>
</feature>
<evidence type="ECO:0000313" key="5">
    <source>
        <dbReference type="EMBL" id="CAE8587680.1"/>
    </source>
</evidence>
<dbReference type="GO" id="GO:0000226">
    <property type="term" value="P:microtubule cytoskeleton organization"/>
    <property type="evidence" value="ECO:0007669"/>
    <property type="project" value="TreeGrafter"/>
</dbReference>
<feature type="region of interest" description="Disordered" evidence="4">
    <location>
        <begin position="868"/>
        <end position="887"/>
    </location>
</feature>
<evidence type="ECO:0000313" key="8">
    <source>
        <dbReference type="Proteomes" id="UP000654075"/>
    </source>
</evidence>
<dbReference type="GO" id="GO:0015631">
    <property type="term" value="F:tubulin binding"/>
    <property type="evidence" value="ECO:0007669"/>
    <property type="project" value="TreeGrafter"/>
</dbReference>
<dbReference type="PROSITE" id="PS51221">
    <property type="entry name" value="TTL"/>
    <property type="match status" value="1"/>
</dbReference>
<dbReference type="Gene3D" id="2.30.42.10">
    <property type="match status" value="1"/>
</dbReference>
<feature type="compositionally biased region" description="Low complexity" evidence="4">
    <location>
        <begin position="255"/>
        <end position="266"/>
    </location>
</feature>
<dbReference type="Proteomes" id="UP000654075">
    <property type="component" value="Unassembled WGS sequence"/>
</dbReference>
<dbReference type="OrthoDB" id="202825at2759"/>
<feature type="region of interest" description="Disordered" evidence="4">
    <location>
        <begin position="169"/>
        <end position="189"/>
    </location>
</feature>
<evidence type="ECO:0000313" key="7">
    <source>
        <dbReference type="Proteomes" id="UP000626109"/>
    </source>
</evidence>
<dbReference type="Gene3D" id="3.30.470.20">
    <property type="entry name" value="ATP-grasp fold, B domain"/>
    <property type="match status" value="1"/>
</dbReference>
<evidence type="ECO:0000256" key="2">
    <source>
        <dbReference type="ARBA" id="ARBA00022741"/>
    </source>
</evidence>
<accession>A0A813IBF3</accession>
<dbReference type="EMBL" id="CAJNNW010008298">
    <property type="protein sequence ID" value="CAE8649898.1"/>
    <property type="molecule type" value="Genomic_DNA"/>
</dbReference>
<dbReference type="Proteomes" id="UP000626109">
    <property type="component" value="Unassembled WGS sequence"/>
</dbReference>
<feature type="region of interest" description="Disordered" evidence="4">
    <location>
        <begin position="405"/>
        <end position="426"/>
    </location>
</feature>
<dbReference type="Pfam" id="PF03133">
    <property type="entry name" value="TTL"/>
    <property type="match status" value="1"/>
</dbReference>
<gene>
    <name evidence="5" type="ORF">PGLA1383_LOCUS6512</name>
    <name evidence="6" type="ORF">PGLA2088_LOCUS7829</name>
</gene>
<dbReference type="PANTHER" id="PTHR12241:SF154">
    <property type="entry name" value="TUBULIN POLYGLUTAMYLASE TTLL11"/>
    <property type="match status" value="1"/>
</dbReference>
<dbReference type="GO" id="GO:0005524">
    <property type="term" value="F:ATP binding"/>
    <property type="evidence" value="ECO:0007669"/>
    <property type="project" value="UniProtKB-KW"/>
</dbReference>
<name>A0A813IBF3_POLGL</name>
<feature type="region of interest" description="Disordered" evidence="4">
    <location>
        <begin position="314"/>
        <end position="353"/>
    </location>
</feature>
<dbReference type="SUPFAM" id="SSF56059">
    <property type="entry name" value="Glutathione synthetase ATP-binding domain-like"/>
    <property type="match status" value="1"/>
</dbReference>
<dbReference type="InterPro" id="IPR036034">
    <property type="entry name" value="PDZ_sf"/>
</dbReference>
<comment type="caution">
    <text evidence="6">The sequence shown here is derived from an EMBL/GenBank/DDBJ whole genome shotgun (WGS) entry which is preliminary data.</text>
</comment>
<evidence type="ECO:0000313" key="6">
    <source>
        <dbReference type="EMBL" id="CAE8649898.1"/>
    </source>
</evidence>
<feature type="region of interest" description="Disordered" evidence="4">
    <location>
        <begin position="229"/>
        <end position="266"/>
    </location>
</feature>
<dbReference type="InterPro" id="IPR004344">
    <property type="entry name" value="TTL/TTLL_fam"/>
</dbReference>
<feature type="compositionally biased region" description="Low complexity" evidence="4">
    <location>
        <begin position="340"/>
        <end position="350"/>
    </location>
</feature>
<proteinExistence type="predicted"/>
<reference evidence="6" key="1">
    <citation type="submission" date="2021-02" db="EMBL/GenBank/DDBJ databases">
        <authorList>
            <person name="Dougan E. K."/>
            <person name="Rhodes N."/>
            <person name="Thang M."/>
            <person name="Chan C."/>
        </authorList>
    </citation>
    <scope>NUCLEOTIDE SEQUENCE</scope>
</reference>
<feature type="compositionally biased region" description="Low complexity" evidence="4">
    <location>
        <begin position="474"/>
        <end position="493"/>
    </location>
</feature>
<protein>
    <recommendedName>
        <fullName evidence="9">Tubulin--tyrosine ligase-like protein 9</fullName>
    </recommendedName>
</protein>
<dbReference type="GO" id="GO:0036064">
    <property type="term" value="C:ciliary basal body"/>
    <property type="evidence" value="ECO:0007669"/>
    <property type="project" value="TreeGrafter"/>
</dbReference>
<evidence type="ECO:0000256" key="4">
    <source>
        <dbReference type="SAM" id="MobiDB-lite"/>
    </source>
</evidence>
<feature type="region of interest" description="Disordered" evidence="4">
    <location>
        <begin position="973"/>
        <end position="1006"/>
    </location>
</feature>
<sequence>MTVDEPLPQLEDLPAESIWFTVLEPLTEPTVLEGNWRSLPHLQSVETFRQLMVLRVQEFHELLDIYGLRSDVIECRVCRHQGRDLAFCFTECMVAAGGRHHLRKLWSVALAVGAGCRTCELWEEARVPGGVSRLNYVDGSVDVCRGDPPLAGTGAARCSFNSHRASSLQVSSGPTATAPNNEEGDSWSGLPSITLEAEPILETMPGNSASAIMAVTGFKQRGVRNRRPAAILSSRSVRGSPLGGPGTAAVSELRPSPAASKSSSSTLTASSLLGRVKGSSVPSASASVSKAVSSRGGAVFAVRARRAHNIERQAQEQAGHPYQDHSHSSLPPASPPSLPASPHSSPLSPSRGSLAYGTAVAERAVQVMTGAGGGVSNAVARAATAAEEAQTSAAGERCAQINAEQQAEAANGQGARAEGDVKDRGPMGGFVADVPFVLESDIQNVSGLFRGKGGRGRGRGGKAIRSYIDQSGRSNPSDVSSPGSPGSPVSKPKWAGIPDQWGLSETTEQEPGSPKQWYINAGRDAEDSEREDRVVLERRPHGLQIDPAEQTQQGGRGARVRKVDGHASEVGLKPGFTILCVNEQSVEDMPTADIEGLLNNENDTTPLTLDVHIPPALFAALPKMKKKKRDPVTVCTANCRGSLKVVSEAVTQLGWQVLLSAQDALTKPASVIWAEHADQTERAAPVQTVSRIDAFLQFCKKANLAQCLNQWDEELPEAFSFSPKTWILPQDAADLRSAMMRSGKEDTFIAKPTGGAQGKGIILAKKWKELEGIVMKSKAFGDSTSKKQNPCEYVVQRYLAHPLLLEGLKFDMRLYVVVTSVVPMRAYLFKEGLARFCTVPYEPPQDGNMKEAKMHLTNFAVNKKSKDFQQSAIGDESKGTDDTGSKRSVSSVLRQIQTVYGADPDEFWSKVESLAANTLMALRPGLLEYYIEGQKPLHPLAPKAFQLIGLDVIIDGDMEPRLLELNANASLSATQPKGSGVAEAEEPSASDPETATAGNETTAPVMETPSVVTVGNFLESVKPAASSPALARKGHFVSTVQRRQMRASKSAVNVRPNSNDQEELASSARVEVTGVLASSSSASPLRRGSKEVASSSSASSPLRKSSKEPISLEASSLAAPLAVDRKASAKELREEKAEQRKKSKDNAVVSELDLLIKRELVAQALLLVRPAPLGKATRLKRKWEPRDKTELVPLNDDGLWALPGKPTLSEAVRHDAPERCPALEAIDFEALAAPEVSEFARAHLLLYRTWGKCCGQGRDSVGQAQILRLLEKCSMVGTGDGIFSDRVAAQLWVSRAWRDLANGNFGLNLPQFIALAGKLGLMVAGGAASDMEIARGHDVAGILTFTRSFSHLLEGNQG</sequence>